<accession>A0AAU9MU72</accession>
<dbReference type="EMBL" id="CAKMRJ010002223">
    <property type="protein sequence ID" value="CAH1427714.1"/>
    <property type="molecule type" value="Genomic_DNA"/>
</dbReference>
<keyword evidence="3" id="KW-1185">Reference proteome</keyword>
<organism evidence="2 3">
    <name type="scientific">Lactuca virosa</name>
    <dbReference type="NCBI Taxonomy" id="75947"/>
    <lineage>
        <taxon>Eukaryota</taxon>
        <taxon>Viridiplantae</taxon>
        <taxon>Streptophyta</taxon>
        <taxon>Embryophyta</taxon>
        <taxon>Tracheophyta</taxon>
        <taxon>Spermatophyta</taxon>
        <taxon>Magnoliopsida</taxon>
        <taxon>eudicotyledons</taxon>
        <taxon>Gunneridae</taxon>
        <taxon>Pentapetalae</taxon>
        <taxon>asterids</taxon>
        <taxon>campanulids</taxon>
        <taxon>Asterales</taxon>
        <taxon>Asteraceae</taxon>
        <taxon>Cichorioideae</taxon>
        <taxon>Cichorieae</taxon>
        <taxon>Lactucinae</taxon>
        <taxon>Lactuca</taxon>
    </lineage>
</organism>
<name>A0AAU9MU72_9ASTR</name>
<sequence length="102" mass="11476">MLSLLYGDTYFSDVPLMSDPIPSNDEAPLPSESSEPVKDPKEDPEEEEPEEDMESYKFKSEGDVEPMIEKERVTPPPPIPCMPITGRNLTRKTSHKSILVRG</sequence>
<reference evidence="2 3" key="1">
    <citation type="submission" date="2022-01" db="EMBL/GenBank/DDBJ databases">
        <authorList>
            <person name="Xiong W."/>
            <person name="Schranz E."/>
        </authorList>
    </citation>
    <scope>NUCLEOTIDE SEQUENCE [LARGE SCALE GENOMIC DNA]</scope>
</reference>
<gene>
    <name evidence="2" type="ORF">LVIROSA_LOCUS14700</name>
</gene>
<evidence type="ECO:0000313" key="2">
    <source>
        <dbReference type="EMBL" id="CAH1427714.1"/>
    </source>
</evidence>
<evidence type="ECO:0000313" key="3">
    <source>
        <dbReference type="Proteomes" id="UP001157418"/>
    </source>
</evidence>
<dbReference type="Proteomes" id="UP001157418">
    <property type="component" value="Unassembled WGS sequence"/>
</dbReference>
<feature type="region of interest" description="Disordered" evidence="1">
    <location>
        <begin position="12"/>
        <end position="102"/>
    </location>
</feature>
<feature type="compositionally biased region" description="Acidic residues" evidence="1">
    <location>
        <begin position="42"/>
        <end position="53"/>
    </location>
</feature>
<evidence type="ECO:0000256" key="1">
    <source>
        <dbReference type="SAM" id="MobiDB-lite"/>
    </source>
</evidence>
<proteinExistence type="predicted"/>
<dbReference type="AlphaFoldDB" id="A0AAU9MU72"/>
<protein>
    <submittedName>
        <fullName evidence="2">Uncharacterized protein</fullName>
    </submittedName>
</protein>
<feature type="compositionally biased region" description="Basic and acidic residues" evidence="1">
    <location>
        <begin position="54"/>
        <end position="73"/>
    </location>
</feature>
<comment type="caution">
    <text evidence="2">The sequence shown here is derived from an EMBL/GenBank/DDBJ whole genome shotgun (WGS) entry which is preliminary data.</text>
</comment>